<keyword evidence="3" id="KW-0804">Transcription</keyword>
<dbReference type="InterPro" id="IPR001845">
    <property type="entry name" value="HTH_ArsR_DNA-bd_dom"/>
</dbReference>
<evidence type="ECO:0000256" key="2">
    <source>
        <dbReference type="ARBA" id="ARBA00023125"/>
    </source>
</evidence>
<evidence type="ECO:0000259" key="4">
    <source>
        <dbReference type="PROSITE" id="PS50987"/>
    </source>
</evidence>
<feature type="domain" description="HTH arsR-type" evidence="4">
    <location>
        <begin position="11"/>
        <end position="103"/>
    </location>
</feature>
<gene>
    <name evidence="5" type="ORF">AKJ50_00405</name>
</gene>
<dbReference type="Gene3D" id="1.10.10.10">
    <property type="entry name" value="Winged helix-like DNA-binding domain superfamily/Winged helix DNA-binding domain"/>
    <property type="match status" value="1"/>
</dbReference>
<keyword evidence="1" id="KW-0805">Transcription regulation</keyword>
<dbReference type="InterPro" id="IPR051081">
    <property type="entry name" value="HTH_MetalResp_TranReg"/>
</dbReference>
<protein>
    <recommendedName>
        <fullName evidence="4">HTH arsR-type domain-containing protein</fullName>
    </recommendedName>
</protein>
<dbReference type="EMBL" id="LHYD01000004">
    <property type="protein sequence ID" value="KXB05622.1"/>
    <property type="molecule type" value="Genomic_DNA"/>
</dbReference>
<comment type="caution">
    <text evidence="5">The sequence shown here is derived from an EMBL/GenBank/DDBJ whole genome shotgun (WGS) entry which is preliminary data.</text>
</comment>
<dbReference type="PRINTS" id="PR00778">
    <property type="entry name" value="HTHARSR"/>
</dbReference>
<dbReference type="PANTHER" id="PTHR33154">
    <property type="entry name" value="TRANSCRIPTIONAL REGULATOR, ARSR FAMILY"/>
    <property type="match status" value="1"/>
</dbReference>
<dbReference type="GO" id="GO:0003700">
    <property type="term" value="F:DNA-binding transcription factor activity"/>
    <property type="evidence" value="ECO:0007669"/>
    <property type="project" value="InterPro"/>
</dbReference>
<dbReference type="Proteomes" id="UP000070311">
    <property type="component" value="Unassembled WGS sequence"/>
</dbReference>
<organism evidence="5 6">
    <name type="scientific">candidate division MSBL1 archaeon SCGC-AAA382A13</name>
    <dbReference type="NCBI Taxonomy" id="1698279"/>
    <lineage>
        <taxon>Archaea</taxon>
        <taxon>Methanobacteriati</taxon>
        <taxon>Methanobacteriota</taxon>
        <taxon>candidate division MSBL1</taxon>
    </lineage>
</organism>
<dbReference type="NCBIfam" id="NF033788">
    <property type="entry name" value="HTH_metalloreg"/>
    <property type="match status" value="1"/>
</dbReference>
<dbReference type="SMART" id="SM00418">
    <property type="entry name" value="HTH_ARSR"/>
    <property type="match status" value="1"/>
</dbReference>
<accession>A0A133VGQ6</accession>
<proteinExistence type="predicted"/>
<dbReference type="SUPFAM" id="SSF46785">
    <property type="entry name" value="Winged helix' DNA-binding domain"/>
    <property type="match status" value="1"/>
</dbReference>
<evidence type="ECO:0000256" key="1">
    <source>
        <dbReference type="ARBA" id="ARBA00023015"/>
    </source>
</evidence>
<evidence type="ECO:0000256" key="3">
    <source>
        <dbReference type="ARBA" id="ARBA00023163"/>
    </source>
</evidence>
<sequence>MLVQVNVFEGSSLENLDKAGEMFKILSDPTRLKILLNIAEDEKCVHEIARAIDQELSNVSHHLKKMKDKNLVDYRKEGRHKYYRIDDDHVLTVMREGIEHANE</sequence>
<reference evidence="5 6" key="1">
    <citation type="journal article" date="2016" name="Sci. Rep.">
        <title>Metabolic traits of an uncultured archaeal lineage -MSBL1- from brine pools of the Red Sea.</title>
        <authorList>
            <person name="Mwirichia R."/>
            <person name="Alam I."/>
            <person name="Rashid M."/>
            <person name="Vinu M."/>
            <person name="Ba-Alawi W."/>
            <person name="Anthony Kamau A."/>
            <person name="Kamanda Ngugi D."/>
            <person name="Goker M."/>
            <person name="Klenk H.P."/>
            <person name="Bajic V."/>
            <person name="Stingl U."/>
        </authorList>
    </citation>
    <scope>NUCLEOTIDE SEQUENCE [LARGE SCALE GENOMIC DNA]</scope>
    <source>
        <strain evidence="5">SCGC-AAA382A13</strain>
    </source>
</reference>
<keyword evidence="6" id="KW-1185">Reference proteome</keyword>
<dbReference type="InterPro" id="IPR036390">
    <property type="entry name" value="WH_DNA-bd_sf"/>
</dbReference>
<dbReference type="GO" id="GO:0003677">
    <property type="term" value="F:DNA binding"/>
    <property type="evidence" value="ECO:0007669"/>
    <property type="project" value="UniProtKB-KW"/>
</dbReference>
<dbReference type="PANTHER" id="PTHR33154:SF33">
    <property type="entry name" value="TRANSCRIPTIONAL REPRESSOR SDPR"/>
    <property type="match status" value="1"/>
</dbReference>
<dbReference type="AlphaFoldDB" id="A0A133VGQ6"/>
<evidence type="ECO:0000313" key="5">
    <source>
        <dbReference type="EMBL" id="KXB05622.1"/>
    </source>
</evidence>
<keyword evidence="2" id="KW-0238">DNA-binding</keyword>
<dbReference type="Pfam" id="PF01022">
    <property type="entry name" value="HTH_5"/>
    <property type="match status" value="1"/>
</dbReference>
<evidence type="ECO:0000313" key="6">
    <source>
        <dbReference type="Proteomes" id="UP000070311"/>
    </source>
</evidence>
<dbReference type="InterPro" id="IPR011991">
    <property type="entry name" value="ArsR-like_HTH"/>
</dbReference>
<dbReference type="CDD" id="cd00090">
    <property type="entry name" value="HTH_ARSR"/>
    <property type="match status" value="1"/>
</dbReference>
<dbReference type="PROSITE" id="PS50987">
    <property type="entry name" value="HTH_ARSR_2"/>
    <property type="match status" value="1"/>
</dbReference>
<name>A0A133VGQ6_9EURY</name>
<dbReference type="InterPro" id="IPR036388">
    <property type="entry name" value="WH-like_DNA-bd_sf"/>
</dbReference>